<evidence type="ECO:0000313" key="2">
    <source>
        <dbReference type="EMBL" id="KKN02501.1"/>
    </source>
</evidence>
<dbReference type="AlphaFoldDB" id="A0A0F9PN57"/>
<gene>
    <name evidence="2" type="ORF">LCGC14_1117120</name>
</gene>
<feature type="compositionally biased region" description="Low complexity" evidence="1">
    <location>
        <begin position="598"/>
        <end position="613"/>
    </location>
</feature>
<organism evidence="2">
    <name type="scientific">marine sediment metagenome</name>
    <dbReference type="NCBI Taxonomy" id="412755"/>
    <lineage>
        <taxon>unclassified sequences</taxon>
        <taxon>metagenomes</taxon>
        <taxon>ecological metagenomes</taxon>
    </lineage>
</organism>
<dbReference type="EMBL" id="LAZR01005142">
    <property type="protein sequence ID" value="KKN02501.1"/>
    <property type="molecule type" value="Genomic_DNA"/>
</dbReference>
<proteinExistence type="predicted"/>
<protein>
    <recommendedName>
        <fullName evidence="3">Portal protein</fullName>
    </recommendedName>
</protein>
<comment type="caution">
    <text evidence="2">The sequence shown here is derived from an EMBL/GenBank/DDBJ whole genome shotgun (WGS) entry which is preliminary data.</text>
</comment>
<evidence type="ECO:0008006" key="3">
    <source>
        <dbReference type="Google" id="ProtNLM"/>
    </source>
</evidence>
<reference evidence="2" key="1">
    <citation type="journal article" date="2015" name="Nature">
        <title>Complex archaea that bridge the gap between prokaryotes and eukaryotes.</title>
        <authorList>
            <person name="Spang A."/>
            <person name="Saw J.H."/>
            <person name="Jorgensen S.L."/>
            <person name="Zaremba-Niedzwiedzka K."/>
            <person name="Martijn J."/>
            <person name="Lind A.E."/>
            <person name="van Eijk R."/>
            <person name="Schleper C."/>
            <person name="Guy L."/>
            <person name="Ettema T.J."/>
        </authorList>
    </citation>
    <scope>NUCLEOTIDE SEQUENCE</scope>
</reference>
<feature type="compositionally biased region" description="Polar residues" evidence="1">
    <location>
        <begin position="556"/>
        <end position="565"/>
    </location>
</feature>
<evidence type="ECO:0000256" key="1">
    <source>
        <dbReference type="SAM" id="MobiDB-lite"/>
    </source>
</evidence>
<feature type="region of interest" description="Disordered" evidence="1">
    <location>
        <begin position="553"/>
        <end position="613"/>
    </location>
</feature>
<accession>A0A0F9PN57</accession>
<sequence>MDSKQLQKVTTDLKKKYPEVGIQKIEVDESNGKSTFFLTPNDRVLASLPDDRGLSPRIARAATLRRDIMDRTVLDLAKTSPSEEDPQELYKRSMKYYYENDFYGAHIDVLTNFAAKGFENDIDDDELKLFYDVWNFDVGFDQMLRWIFFDLFRVGLVRTYKIVGKYEPGISYLSAVPGQRRTKQEKSILKGISERSDRIREMKIKRLDDNIKLLDGRNLQQRALKKELAAKKNVWSKGFMPISYTILNPLLIEIEGSLLFNKSKVSLTPSAELRDLLTKDAGELTEDEKLIIKLLPSDFKSAVQGGGKIPLDPLFVGEVDYRKQPYERYPKPRGIKVFDSLEYKNSLREADLSTLDGISNYILKITVGNDDYPCIDQAQLETVSQLFNTTSKSFDVVWNHTLNIEKIVSPEIEAILGEDKYAQVNKDITGGLAFSRAFVDGTGDNVNQAETGLMVKTMIEEINYVRGQVTQWIYREYQQIAEAAGFDRFPKVRWDNTVLRDIILYMSTISQLVDRRMLSYETALEQLGFDFPNEFSNMANEFPSVMDGTLGIIGSPFQQSATQPTGAPKRTPSTGRPKGQPAKKKQPNTNPAKKTKVPNQSPSNQPKPSPQAASINIKTIMANAAEIMDEEQFQAFLEGFLEEMRNDNQ</sequence>
<name>A0A0F9PN57_9ZZZZ</name>